<keyword evidence="9 11" id="KW-0378">Hydrolase</keyword>
<evidence type="ECO:0000256" key="8">
    <source>
        <dbReference type="ARBA" id="ARBA00022605"/>
    </source>
</evidence>
<dbReference type="InterPro" id="IPR038019">
    <property type="entry name" value="PRib_AMP_CycHydrolase_sf"/>
</dbReference>
<dbReference type="Gene3D" id="3.10.20.810">
    <property type="entry name" value="Phosphoribosyl-AMP cyclohydrolase"/>
    <property type="match status" value="1"/>
</dbReference>
<feature type="domain" description="Phosphoribosyl-AMP cyclohydrolase" evidence="12">
    <location>
        <begin position="42"/>
        <end position="115"/>
    </location>
</feature>
<reference evidence="13 14" key="1">
    <citation type="submission" date="2016-10" db="EMBL/GenBank/DDBJ databases">
        <authorList>
            <person name="de Groot N.N."/>
        </authorList>
    </citation>
    <scope>NUCLEOTIDE SEQUENCE [LARGE SCALE GENOMIC DNA]</scope>
    <source>
        <strain evidence="13 14">DSM 25584</strain>
    </source>
</reference>
<evidence type="ECO:0000256" key="3">
    <source>
        <dbReference type="ARBA" id="ARBA00005169"/>
    </source>
</evidence>
<keyword evidence="10 11" id="KW-0368">Histidine biosynthesis</keyword>
<evidence type="ECO:0000256" key="11">
    <source>
        <dbReference type="HAMAP-Rule" id="MF_01021"/>
    </source>
</evidence>
<evidence type="ECO:0000256" key="5">
    <source>
        <dbReference type="ARBA" id="ARBA00007731"/>
    </source>
</evidence>
<dbReference type="Proteomes" id="UP000199415">
    <property type="component" value="Unassembled WGS sequence"/>
</dbReference>
<evidence type="ECO:0000256" key="4">
    <source>
        <dbReference type="ARBA" id="ARBA00005204"/>
    </source>
</evidence>
<evidence type="ECO:0000259" key="12">
    <source>
        <dbReference type="Pfam" id="PF01502"/>
    </source>
</evidence>
<comment type="similarity">
    <text evidence="6">In the N-terminal section; belongs to the PRA-CH family.</text>
</comment>
<evidence type="ECO:0000313" key="13">
    <source>
        <dbReference type="EMBL" id="SDF46491.1"/>
    </source>
</evidence>
<dbReference type="OrthoDB" id="9795769at2"/>
<organism evidence="13 14">
    <name type="scientific">Limimonas halophila</name>
    <dbReference type="NCBI Taxonomy" id="1082479"/>
    <lineage>
        <taxon>Bacteria</taxon>
        <taxon>Pseudomonadati</taxon>
        <taxon>Pseudomonadota</taxon>
        <taxon>Alphaproteobacteria</taxon>
        <taxon>Rhodospirillales</taxon>
        <taxon>Rhodovibrionaceae</taxon>
        <taxon>Limimonas</taxon>
    </lineage>
</organism>
<gene>
    <name evidence="11" type="primary">hisI</name>
    <name evidence="13" type="ORF">SAMN05216241_101179</name>
</gene>
<feature type="binding site" evidence="11">
    <location>
        <position position="89"/>
    </location>
    <ligand>
        <name>Mg(2+)</name>
        <dbReference type="ChEBI" id="CHEBI:18420"/>
    </ligand>
</feature>
<accession>A0A1G7LAS5</accession>
<proteinExistence type="inferred from homology"/>
<keyword evidence="11" id="KW-0862">Zinc</keyword>
<dbReference type="InterPro" id="IPR026660">
    <property type="entry name" value="PRA-CH"/>
</dbReference>
<dbReference type="GO" id="GO:0004635">
    <property type="term" value="F:phosphoribosyl-AMP cyclohydrolase activity"/>
    <property type="evidence" value="ECO:0007669"/>
    <property type="project" value="UniProtKB-UniRule"/>
</dbReference>
<comment type="pathway">
    <text evidence="3 11">Amino-acid biosynthesis; L-histidine biosynthesis; L-histidine from 5-phospho-alpha-D-ribose 1-diphosphate: step 3/9.</text>
</comment>
<evidence type="ECO:0000256" key="7">
    <source>
        <dbReference type="ARBA" id="ARBA00022490"/>
    </source>
</evidence>
<name>A0A1G7LAS5_9PROT</name>
<dbReference type="SUPFAM" id="SSF141734">
    <property type="entry name" value="HisI-like"/>
    <property type="match status" value="1"/>
</dbReference>
<comment type="subunit">
    <text evidence="11">Homodimer.</text>
</comment>
<evidence type="ECO:0000313" key="14">
    <source>
        <dbReference type="Proteomes" id="UP000199415"/>
    </source>
</evidence>
<feature type="binding site" evidence="11">
    <location>
        <position position="93"/>
    </location>
    <ligand>
        <name>Mg(2+)</name>
        <dbReference type="ChEBI" id="CHEBI:18420"/>
    </ligand>
</feature>
<keyword evidence="11" id="KW-0460">Magnesium</keyword>
<dbReference type="GO" id="GO:0005737">
    <property type="term" value="C:cytoplasm"/>
    <property type="evidence" value="ECO:0007669"/>
    <property type="project" value="UniProtKB-SubCell"/>
</dbReference>
<evidence type="ECO:0000256" key="6">
    <source>
        <dbReference type="ARBA" id="ARBA00008299"/>
    </source>
</evidence>
<dbReference type="UniPathway" id="UPA00031">
    <property type="reaction ID" value="UER00008"/>
</dbReference>
<dbReference type="AlphaFoldDB" id="A0A1G7LAS5"/>
<comment type="cofactor">
    <cofactor evidence="11">
        <name>Zn(2+)</name>
        <dbReference type="ChEBI" id="CHEBI:29105"/>
    </cofactor>
    <text evidence="11">Binds 1 zinc ion per subunit.</text>
</comment>
<comment type="catalytic activity">
    <reaction evidence="2">
        <text>1-(5-phospho-beta-D-ribosyl)-ATP + H2O = 1-(5-phospho-beta-D-ribosyl)-5'-AMP + diphosphate + H(+)</text>
        <dbReference type="Rhea" id="RHEA:22828"/>
        <dbReference type="ChEBI" id="CHEBI:15377"/>
        <dbReference type="ChEBI" id="CHEBI:15378"/>
        <dbReference type="ChEBI" id="CHEBI:33019"/>
        <dbReference type="ChEBI" id="CHEBI:59457"/>
        <dbReference type="ChEBI" id="CHEBI:73183"/>
        <dbReference type="EC" id="3.6.1.31"/>
    </reaction>
</comment>
<dbReference type="PANTHER" id="PTHR42945:SF1">
    <property type="entry name" value="HISTIDINE BIOSYNTHESIS BIFUNCTIONAL PROTEIN HIS7"/>
    <property type="match status" value="1"/>
</dbReference>
<feature type="binding site" evidence="11">
    <location>
        <position position="106"/>
    </location>
    <ligand>
        <name>Zn(2+)</name>
        <dbReference type="ChEBI" id="CHEBI:29105"/>
        <note>ligand shared between dimeric partners</note>
    </ligand>
</feature>
<dbReference type="Pfam" id="PF01502">
    <property type="entry name" value="PRA-CH"/>
    <property type="match status" value="1"/>
</dbReference>
<dbReference type="NCBIfam" id="NF000768">
    <property type="entry name" value="PRK00051.1"/>
    <property type="match status" value="1"/>
</dbReference>
<dbReference type="FunFam" id="3.10.20.810:FF:000001">
    <property type="entry name" value="Histidine biosynthesis bifunctional protein HisIE"/>
    <property type="match status" value="1"/>
</dbReference>
<evidence type="ECO:0000256" key="10">
    <source>
        <dbReference type="ARBA" id="ARBA00023102"/>
    </source>
</evidence>
<feature type="binding site" evidence="11">
    <location>
        <position position="90"/>
    </location>
    <ligand>
        <name>Zn(2+)</name>
        <dbReference type="ChEBI" id="CHEBI:29105"/>
        <note>ligand shared between dimeric partners</note>
    </ligand>
</feature>
<keyword evidence="11" id="KW-0479">Metal-binding</keyword>
<evidence type="ECO:0000256" key="9">
    <source>
        <dbReference type="ARBA" id="ARBA00022801"/>
    </source>
</evidence>
<evidence type="ECO:0000256" key="2">
    <source>
        <dbReference type="ARBA" id="ARBA00001460"/>
    </source>
</evidence>
<sequence length="131" mass="14006">MPEPSPDLSDQAAAALADAVAFDANGLVPAVAQQHDTGEVLMLAWMNRAAVIATLTSGRATYYSRSRAKLWRKGDTSGNVQHVREVRLDCDGDTLLLLIDQIGPACHTGRPVCFFRTAAAEGWREIDGGPA</sequence>
<dbReference type="GO" id="GO:0004636">
    <property type="term" value="F:phosphoribosyl-ATP diphosphatase activity"/>
    <property type="evidence" value="ECO:0007669"/>
    <property type="project" value="UniProtKB-EC"/>
</dbReference>
<comment type="similarity">
    <text evidence="11">Belongs to the PRA-CH family.</text>
</comment>
<protein>
    <recommendedName>
        <fullName evidence="11">Phosphoribosyl-AMP cyclohydrolase</fullName>
        <shortName evidence="11">PRA-CH</shortName>
        <ecNumber evidence="11">3.5.4.19</ecNumber>
    </recommendedName>
</protein>
<keyword evidence="7 11" id="KW-0963">Cytoplasm</keyword>
<comment type="function">
    <text evidence="11">Catalyzes the hydrolysis of the adenine ring of phosphoribosyl-AMP.</text>
</comment>
<dbReference type="PANTHER" id="PTHR42945">
    <property type="entry name" value="HISTIDINE BIOSYNTHESIS BIFUNCTIONAL PROTEIN"/>
    <property type="match status" value="1"/>
</dbReference>
<evidence type="ECO:0000256" key="1">
    <source>
        <dbReference type="ARBA" id="ARBA00000024"/>
    </source>
</evidence>
<dbReference type="InterPro" id="IPR002496">
    <property type="entry name" value="PRib_AMP_CycHydrolase_dom"/>
</dbReference>
<dbReference type="EC" id="3.5.4.19" evidence="11"/>
<dbReference type="GO" id="GO:0000287">
    <property type="term" value="F:magnesium ion binding"/>
    <property type="evidence" value="ECO:0007669"/>
    <property type="project" value="UniProtKB-UniRule"/>
</dbReference>
<dbReference type="HAMAP" id="MF_01021">
    <property type="entry name" value="HisI"/>
    <property type="match status" value="1"/>
</dbReference>
<dbReference type="EMBL" id="FNCE01000001">
    <property type="protein sequence ID" value="SDF46491.1"/>
    <property type="molecule type" value="Genomic_DNA"/>
</dbReference>
<comment type="pathway">
    <text evidence="4">Amino-acid biosynthesis; L-histidine biosynthesis; L-histidine from 5-phospho-alpha-D-ribose 1-diphosphate: step 2/9.</text>
</comment>
<comment type="cofactor">
    <cofactor evidence="11">
        <name>Mg(2+)</name>
        <dbReference type="ChEBI" id="CHEBI:18420"/>
    </cofactor>
    <text evidence="11">Binds 1 Mg(2+) ion per subunit.</text>
</comment>
<feature type="binding site" evidence="11">
    <location>
        <position position="113"/>
    </location>
    <ligand>
        <name>Zn(2+)</name>
        <dbReference type="ChEBI" id="CHEBI:29105"/>
        <note>ligand shared between dimeric partners</note>
    </ligand>
</feature>
<feature type="binding site" evidence="11">
    <location>
        <position position="91"/>
    </location>
    <ligand>
        <name>Mg(2+)</name>
        <dbReference type="ChEBI" id="CHEBI:18420"/>
    </ligand>
</feature>
<dbReference type="RefSeq" id="WP_090018233.1">
    <property type="nucleotide sequence ID" value="NZ_FNCE01000001.1"/>
</dbReference>
<comment type="similarity">
    <text evidence="5">In the C-terminal section; belongs to the PRA-PH family.</text>
</comment>
<keyword evidence="8 11" id="KW-0028">Amino-acid biosynthesis</keyword>
<dbReference type="STRING" id="1082479.SAMN05216241_101179"/>
<dbReference type="GO" id="GO:0008270">
    <property type="term" value="F:zinc ion binding"/>
    <property type="evidence" value="ECO:0007669"/>
    <property type="project" value="UniProtKB-UniRule"/>
</dbReference>
<dbReference type="GO" id="GO:0000105">
    <property type="term" value="P:L-histidine biosynthetic process"/>
    <property type="evidence" value="ECO:0007669"/>
    <property type="project" value="UniProtKB-UniRule"/>
</dbReference>
<keyword evidence="14" id="KW-1185">Reference proteome</keyword>
<comment type="subcellular location">
    <subcellularLocation>
        <location evidence="11">Cytoplasm</location>
    </subcellularLocation>
</comment>
<comment type="catalytic activity">
    <reaction evidence="1 11">
        <text>1-(5-phospho-beta-D-ribosyl)-5'-AMP + H2O = 1-(5-phospho-beta-D-ribosyl)-5-[(5-phospho-beta-D-ribosylamino)methylideneamino]imidazole-4-carboxamide</text>
        <dbReference type="Rhea" id="RHEA:20049"/>
        <dbReference type="ChEBI" id="CHEBI:15377"/>
        <dbReference type="ChEBI" id="CHEBI:58435"/>
        <dbReference type="ChEBI" id="CHEBI:59457"/>
        <dbReference type="EC" id="3.5.4.19"/>
    </reaction>
</comment>